<dbReference type="Pfam" id="PF01381">
    <property type="entry name" value="HTH_3"/>
    <property type="match status" value="1"/>
</dbReference>
<comment type="caution">
    <text evidence="2">The sequence shown here is derived from an EMBL/GenBank/DDBJ whole genome shotgun (WGS) entry which is preliminary data.</text>
</comment>
<accession>A0A4R5P5L7</accession>
<protein>
    <submittedName>
        <fullName evidence="2">XRE family transcriptional regulator</fullName>
    </submittedName>
</protein>
<dbReference type="CDD" id="cd00093">
    <property type="entry name" value="HTH_XRE"/>
    <property type="match status" value="1"/>
</dbReference>
<proteinExistence type="predicted"/>
<evidence type="ECO:0000259" key="1">
    <source>
        <dbReference type="PROSITE" id="PS50943"/>
    </source>
</evidence>
<sequence>MIRACLRREVLRSCSPRLSVFRPATLTLHHQFGNRTTMKDRVIKMARPPLSLRELRKQADLSQSELGRTLGVADSSISSWERGESVVPHARLSPLAQALGVSVEEVTASARAIAETRSTGDQRMRRDVRELLVRDAALSDDELAVALDVLDRLAALNFPGNRQSAARAAVVCGHAGYVARHLREPATLPPYLQNPR</sequence>
<name>A0A4R5P5L7_9MYCO</name>
<organism evidence="2 3">
    <name type="scientific">Mycobacteroides franklinii</name>
    <dbReference type="NCBI Taxonomy" id="948102"/>
    <lineage>
        <taxon>Bacteria</taxon>
        <taxon>Bacillati</taxon>
        <taxon>Actinomycetota</taxon>
        <taxon>Actinomycetes</taxon>
        <taxon>Mycobacteriales</taxon>
        <taxon>Mycobacteriaceae</taxon>
        <taxon>Mycobacteroides</taxon>
    </lineage>
</organism>
<dbReference type="SMART" id="SM00530">
    <property type="entry name" value="HTH_XRE"/>
    <property type="match status" value="1"/>
</dbReference>
<dbReference type="InterPro" id="IPR010982">
    <property type="entry name" value="Lambda_DNA-bd_dom_sf"/>
</dbReference>
<dbReference type="EMBL" id="RXLR01000024">
    <property type="protein sequence ID" value="TDH17941.1"/>
    <property type="molecule type" value="Genomic_DNA"/>
</dbReference>
<dbReference type="Proteomes" id="UP000295627">
    <property type="component" value="Unassembled WGS sequence"/>
</dbReference>
<gene>
    <name evidence="2" type="ORF">EJ571_24740</name>
</gene>
<evidence type="ECO:0000313" key="2">
    <source>
        <dbReference type="EMBL" id="TDH17941.1"/>
    </source>
</evidence>
<feature type="domain" description="HTH cro/C1-type" evidence="1">
    <location>
        <begin position="52"/>
        <end position="106"/>
    </location>
</feature>
<dbReference type="Gene3D" id="1.10.260.40">
    <property type="entry name" value="lambda repressor-like DNA-binding domains"/>
    <property type="match status" value="1"/>
</dbReference>
<dbReference type="SUPFAM" id="SSF47413">
    <property type="entry name" value="lambda repressor-like DNA-binding domains"/>
    <property type="match status" value="1"/>
</dbReference>
<dbReference type="GO" id="GO:0003677">
    <property type="term" value="F:DNA binding"/>
    <property type="evidence" value="ECO:0007669"/>
    <property type="project" value="InterPro"/>
</dbReference>
<reference evidence="2 3" key="1">
    <citation type="journal article" date="2019" name="Sci. Rep.">
        <title>Extended insight into the Mycobacterium chelonae-abscessus complex through whole genome sequencing of Mycobacterium salmoniphilum outbreak and Mycobacterium salmoniphilum-like strains.</title>
        <authorList>
            <person name="Behra P.R.K."/>
            <person name="Das S."/>
            <person name="Pettersson B.M.F."/>
            <person name="Shirreff L."/>
            <person name="DuCote T."/>
            <person name="Jacobsson K.G."/>
            <person name="Ennis D.G."/>
            <person name="Kirsebom L.A."/>
        </authorList>
    </citation>
    <scope>NUCLEOTIDE SEQUENCE [LARGE SCALE GENOMIC DNA]</scope>
    <source>
        <strain evidence="2 3">DSM 45524</strain>
    </source>
</reference>
<dbReference type="AlphaFoldDB" id="A0A4R5P5L7"/>
<dbReference type="InterPro" id="IPR001387">
    <property type="entry name" value="Cro/C1-type_HTH"/>
</dbReference>
<evidence type="ECO:0000313" key="3">
    <source>
        <dbReference type="Proteomes" id="UP000295627"/>
    </source>
</evidence>
<dbReference type="PROSITE" id="PS50943">
    <property type="entry name" value="HTH_CROC1"/>
    <property type="match status" value="1"/>
</dbReference>